<reference evidence="23" key="1">
    <citation type="submission" date="2021-02" db="EMBL/GenBank/DDBJ databases">
        <authorList>
            <person name="Nowell W R."/>
        </authorList>
    </citation>
    <scope>NUCLEOTIDE SEQUENCE</scope>
</reference>
<accession>A0A813UHG5</accession>
<feature type="domain" description="Lipoyl-binding" evidence="20">
    <location>
        <begin position="1019"/>
        <end position="1094"/>
    </location>
</feature>
<evidence type="ECO:0000256" key="10">
    <source>
        <dbReference type="ARBA" id="ARBA00022842"/>
    </source>
</evidence>
<comment type="pathway">
    <text evidence="3">Metabolic intermediate metabolism; propanoyl-CoA degradation; succinyl-CoA from propanoyl-CoA: step 1/3.</text>
</comment>
<evidence type="ECO:0000256" key="18">
    <source>
        <dbReference type="ARBA" id="ARBA00049495"/>
    </source>
</evidence>
<dbReference type="GO" id="GO:0016042">
    <property type="term" value="P:lipid catabolic process"/>
    <property type="evidence" value="ECO:0007669"/>
    <property type="project" value="UniProtKB-KW"/>
</dbReference>
<dbReference type="PROSITE" id="PS50979">
    <property type="entry name" value="BC"/>
    <property type="match status" value="1"/>
</dbReference>
<gene>
    <name evidence="23" type="ORF">XAT740_LOCUS4384</name>
</gene>
<keyword evidence="9 19" id="KW-0067">ATP-binding</keyword>
<keyword evidence="14" id="KW-0464">Manganese</keyword>
<feature type="domain" description="ATP-grasp" evidence="21">
    <location>
        <begin position="545"/>
        <end position="742"/>
    </location>
</feature>
<dbReference type="InterPro" id="IPR011761">
    <property type="entry name" value="ATP-grasp"/>
</dbReference>
<dbReference type="PANTHER" id="PTHR18866:SF33">
    <property type="entry name" value="METHYLCROTONOYL-COA CARBOXYLASE SUBUNIT ALPHA, MITOCHONDRIAL-RELATED"/>
    <property type="match status" value="1"/>
</dbReference>
<dbReference type="Pfam" id="PF02786">
    <property type="entry name" value="CPSase_L_D2"/>
    <property type="match status" value="1"/>
</dbReference>
<dbReference type="SMART" id="SM00878">
    <property type="entry name" value="Biotin_carb_C"/>
    <property type="match status" value="1"/>
</dbReference>
<keyword evidence="11" id="KW-0809">Transit peptide</keyword>
<evidence type="ECO:0000256" key="5">
    <source>
        <dbReference type="ARBA" id="ARBA00018058"/>
    </source>
</evidence>
<dbReference type="PROSITE" id="PS00867">
    <property type="entry name" value="CPSASE_2"/>
    <property type="match status" value="1"/>
</dbReference>
<evidence type="ECO:0000256" key="6">
    <source>
        <dbReference type="ARBA" id="ARBA00022598"/>
    </source>
</evidence>
<dbReference type="Pfam" id="PF02785">
    <property type="entry name" value="Biotin_carb_C"/>
    <property type="match status" value="1"/>
</dbReference>
<dbReference type="Gene3D" id="3.30.700.30">
    <property type="match status" value="1"/>
</dbReference>
<evidence type="ECO:0000313" key="23">
    <source>
        <dbReference type="EMBL" id="CAF0829483.1"/>
    </source>
</evidence>
<dbReference type="InterPro" id="IPR013815">
    <property type="entry name" value="ATP_grasp_subdomain_1"/>
</dbReference>
<keyword evidence="7" id="KW-0479">Metal-binding</keyword>
<keyword evidence="6" id="KW-0436">Ligase</keyword>
<dbReference type="PROSITE" id="PS00188">
    <property type="entry name" value="BIOTIN"/>
    <property type="match status" value="1"/>
</dbReference>
<keyword evidence="8 19" id="KW-0547">Nucleotide-binding</keyword>
<evidence type="ECO:0000313" key="24">
    <source>
        <dbReference type="Proteomes" id="UP000663828"/>
    </source>
</evidence>
<dbReference type="Gene3D" id="3.30.470.20">
    <property type="entry name" value="ATP-grasp fold, B domain"/>
    <property type="match status" value="1"/>
</dbReference>
<proteinExistence type="predicted"/>
<dbReference type="SUPFAM" id="SSF51246">
    <property type="entry name" value="Rudiment single hybrid motif"/>
    <property type="match status" value="1"/>
</dbReference>
<dbReference type="Proteomes" id="UP000663828">
    <property type="component" value="Unassembled WGS sequence"/>
</dbReference>
<dbReference type="Gene3D" id="2.40.50.100">
    <property type="match status" value="1"/>
</dbReference>
<sequence>MNEQSTSDNSLDNIYSEELLNLAANQVDEVISSALHCLTRIVSSPCISLTPTASSSSLPSLPCRNSSISTLNRSLQPEITVRCRSSSRNNRREKNLPFHHTIPRCSLPATKNDLVHYESHLSTSKRSTHGRCRSSHNVNRQPSFDIQYSFSLNTPWSTKVDKQRHHLVSIQNFVNELVEQSIRAAFLQIDYQNITDDSTSTYEDDTSCLLFDCSPSFIPTERIQVITSYADQFVHTTIQQSIEEMSFSKDDIVDYISDRLVENVITDALLTLTGDEIYSQSLRTDDEKHTRKSQKRSIETIRLVTNEHTEPQANYFHQIRHRSSSTFRSILNNNTSPTNTVDSVVNNFAQQIYTDSFEELQRPKTQYFSDMHFLWTIGARSSATSRFLLLKRLQSTQSTAKSSKSIFTYGKNGHYFRDQIDPSESKFSKILIANRGEIACRVIRTCNEMGIKTVAVHSDVDANSLFVRMADEAVCIGPALAKQSYLREDIILDAVKKTGAEAVHPGYGFLSENTRFAKKLADHNVEFIGPSSKSIEAMGDKIHSKIIARKANISMIPGYDGEVKDEEECVRVSNDIGYPVMIKASAGGGGKGMRVAWNDKEARENFRLCKGEAASSFGDDRMLVEKFIDNPRHIEFQILGDKHGNIVYLNERECSIQRRNQKVIEEAPSVFLDPETRRKMGEEAVQLAHAVGYYSAGTVEFMVDSKRNFYFLEMNTRLQVEHPITEATTGIDIVHQMIRVAKGHKLKVKQQDIGIKGWAVECRVYAEDPYKAFGLPSIGRLTSYKDPSNIPNVRCDSGITEGSEISLYYDPLICKLTTFGDNRQAALATMAQALDSYVIRGVTNNISLLRDIITENRFVKGDITTKYLPQVYPEGFKGKQLKDDERDHLISLAACVAAKKVVRDGSFKQQVSKVTTPKDFAFEVTLSDFKRKVRVTPIEKNGVAQFEVDIDGKQKSTIKDNFKLGDHVLNVDFDGQPSTMQLFKMDATGNVTLIYLGTKYDLRVLPTRAAKYMKLMPAKKEIDHASVLISPMPGIVKSVSVKVGQRVSDGQEVCVVEAMKMQNKLTAGRAGVVKFVGIKEGETVEDGKILIELE</sequence>
<evidence type="ECO:0000256" key="11">
    <source>
        <dbReference type="ARBA" id="ARBA00022946"/>
    </source>
</evidence>
<dbReference type="InterPro" id="IPR005481">
    <property type="entry name" value="BC-like_N"/>
</dbReference>
<dbReference type="GO" id="GO:0005524">
    <property type="term" value="F:ATP binding"/>
    <property type="evidence" value="ECO:0007669"/>
    <property type="project" value="UniProtKB-UniRule"/>
</dbReference>
<keyword evidence="10" id="KW-0460">Magnesium</keyword>
<dbReference type="NCBIfam" id="NF006367">
    <property type="entry name" value="PRK08591.1"/>
    <property type="match status" value="1"/>
</dbReference>
<dbReference type="InterPro" id="IPR000089">
    <property type="entry name" value="Biotin_lipoyl"/>
</dbReference>
<dbReference type="SUPFAM" id="SSF51230">
    <property type="entry name" value="Single hybrid motif"/>
    <property type="match status" value="1"/>
</dbReference>
<dbReference type="Gene3D" id="3.30.1490.20">
    <property type="entry name" value="ATP-grasp fold, A domain"/>
    <property type="match status" value="1"/>
</dbReference>
<dbReference type="PROSITE" id="PS50975">
    <property type="entry name" value="ATP_GRASP"/>
    <property type="match status" value="1"/>
</dbReference>
<dbReference type="PROSITE" id="PS00866">
    <property type="entry name" value="CPSASE_1"/>
    <property type="match status" value="1"/>
</dbReference>
<name>A0A813UHG5_ADIRI</name>
<evidence type="ECO:0000256" key="19">
    <source>
        <dbReference type="PROSITE-ProRule" id="PRU00409"/>
    </source>
</evidence>
<evidence type="ECO:0000256" key="13">
    <source>
        <dbReference type="ARBA" id="ARBA00023098"/>
    </source>
</evidence>
<dbReference type="SUPFAM" id="SSF56059">
    <property type="entry name" value="Glutathione synthetase ATP-binding domain-like"/>
    <property type="match status" value="1"/>
</dbReference>
<dbReference type="InterPro" id="IPR011764">
    <property type="entry name" value="Biotin_carboxylation_dom"/>
</dbReference>
<evidence type="ECO:0000256" key="4">
    <source>
        <dbReference type="ARBA" id="ARBA00013050"/>
    </source>
</evidence>
<dbReference type="EMBL" id="CAJNOR010000179">
    <property type="protein sequence ID" value="CAF0829483.1"/>
    <property type="molecule type" value="Genomic_DNA"/>
</dbReference>
<keyword evidence="12" id="KW-0442">Lipid degradation</keyword>
<dbReference type="Pfam" id="PF18140">
    <property type="entry name" value="PCC_BT"/>
    <property type="match status" value="1"/>
</dbReference>
<evidence type="ECO:0000256" key="7">
    <source>
        <dbReference type="ARBA" id="ARBA00022723"/>
    </source>
</evidence>
<dbReference type="AlphaFoldDB" id="A0A813UHG5"/>
<comment type="caution">
    <text evidence="23">The sequence shown here is derived from an EMBL/GenBank/DDBJ whole genome shotgun (WGS) entry which is preliminary data.</text>
</comment>
<dbReference type="GO" id="GO:0005759">
    <property type="term" value="C:mitochondrial matrix"/>
    <property type="evidence" value="ECO:0007669"/>
    <property type="project" value="UniProtKB-SubCell"/>
</dbReference>
<evidence type="ECO:0000256" key="16">
    <source>
        <dbReference type="ARBA" id="ARBA00031557"/>
    </source>
</evidence>
<evidence type="ECO:0000256" key="3">
    <source>
        <dbReference type="ARBA" id="ARBA00005060"/>
    </source>
</evidence>
<dbReference type="InterPro" id="IPR011053">
    <property type="entry name" value="Single_hybrid_motif"/>
</dbReference>
<dbReference type="PROSITE" id="PS50968">
    <property type="entry name" value="BIOTINYL_LIPOYL"/>
    <property type="match status" value="1"/>
</dbReference>
<dbReference type="SUPFAM" id="SSF52440">
    <property type="entry name" value="PreATP-grasp domain"/>
    <property type="match status" value="1"/>
</dbReference>
<feature type="domain" description="Biotin carboxylation" evidence="22">
    <location>
        <begin position="426"/>
        <end position="873"/>
    </location>
</feature>
<evidence type="ECO:0000256" key="17">
    <source>
        <dbReference type="ARBA" id="ARBA00048208"/>
    </source>
</evidence>
<comment type="cofactor">
    <cofactor evidence="1">
        <name>biotin</name>
        <dbReference type="ChEBI" id="CHEBI:57586"/>
    </cofactor>
</comment>
<dbReference type="EC" id="6.4.1.3" evidence="4"/>
<evidence type="ECO:0000256" key="8">
    <source>
        <dbReference type="ARBA" id="ARBA00022741"/>
    </source>
</evidence>
<dbReference type="InterPro" id="IPR005482">
    <property type="entry name" value="Biotin_COase_C"/>
</dbReference>
<comment type="catalytic activity">
    <reaction evidence="17">
        <text>butanoyl-CoA + hydrogencarbonate + ATP = (2S)-ethylmalonyl-CoA + ADP + phosphate + H(+)</text>
        <dbReference type="Rhea" id="RHEA:59520"/>
        <dbReference type="ChEBI" id="CHEBI:15378"/>
        <dbReference type="ChEBI" id="CHEBI:17544"/>
        <dbReference type="ChEBI" id="CHEBI:30616"/>
        <dbReference type="ChEBI" id="CHEBI:43474"/>
        <dbReference type="ChEBI" id="CHEBI:57371"/>
        <dbReference type="ChEBI" id="CHEBI:60909"/>
        <dbReference type="ChEBI" id="CHEBI:456216"/>
    </reaction>
    <physiologicalReaction direction="left-to-right" evidence="17">
        <dbReference type="Rhea" id="RHEA:59521"/>
    </physiologicalReaction>
</comment>
<dbReference type="InterPro" id="IPR001882">
    <property type="entry name" value="Biotin_BS"/>
</dbReference>
<keyword evidence="15" id="KW-0092">Biotin</keyword>
<dbReference type="InterPro" id="IPR041265">
    <property type="entry name" value="PCC_BT"/>
</dbReference>
<dbReference type="PANTHER" id="PTHR18866">
    <property type="entry name" value="CARBOXYLASE:PYRUVATE/ACETYL-COA/PROPIONYL-COA CARBOXYLASE"/>
    <property type="match status" value="1"/>
</dbReference>
<dbReference type="InterPro" id="IPR005479">
    <property type="entry name" value="CPAse_ATP-bd"/>
</dbReference>
<dbReference type="GO" id="GO:0004658">
    <property type="term" value="F:propionyl-CoA carboxylase activity"/>
    <property type="evidence" value="ECO:0007669"/>
    <property type="project" value="UniProtKB-EC"/>
</dbReference>
<dbReference type="FunFam" id="3.30.1490.20:FF:000003">
    <property type="entry name" value="acetyl-CoA carboxylase isoform X1"/>
    <property type="match status" value="1"/>
</dbReference>
<evidence type="ECO:0000256" key="2">
    <source>
        <dbReference type="ARBA" id="ARBA00004305"/>
    </source>
</evidence>
<organism evidence="23 24">
    <name type="scientific">Adineta ricciae</name>
    <name type="common">Rotifer</name>
    <dbReference type="NCBI Taxonomy" id="249248"/>
    <lineage>
        <taxon>Eukaryota</taxon>
        <taxon>Metazoa</taxon>
        <taxon>Spiralia</taxon>
        <taxon>Gnathifera</taxon>
        <taxon>Rotifera</taxon>
        <taxon>Eurotatoria</taxon>
        <taxon>Bdelloidea</taxon>
        <taxon>Adinetida</taxon>
        <taxon>Adinetidae</taxon>
        <taxon>Adineta</taxon>
    </lineage>
</organism>
<evidence type="ECO:0000259" key="21">
    <source>
        <dbReference type="PROSITE" id="PS50975"/>
    </source>
</evidence>
<dbReference type="InterPro" id="IPR016185">
    <property type="entry name" value="PreATP-grasp_dom_sf"/>
</dbReference>
<dbReference type="UniPathway" id="UPA00945">
    <property type="reaction ID" value="UER00908"/>
</dbReference>
<evidence type="ECO:0000256" key="14">
    <source>
        <dbReference type="ARBA" id="ARBA00023211"/>
    </source>
</evidence>
<protein>
    <recommendedName>
        <fullName evidence="5">Propionyl-CoA carboxylase alpha chain, mitochondrial</fullName>
        <ecNumber evidence="4">6.4.1.3</ecNumber>
    </recommendedName>
    <alternativeName>
        <fullName evidence="16">Propanoyl-CoA:carbon dioxide ligase subunit alpha</fullName>
    </alternativeName>
</protein>
<evidence type="ECO:0000256" key="12">
    <source>
        <dbReference type="ARBA" id="ARBA00022963"/>
    </source>
</evidence>
<dbReference type="FunFam" id="3.40.50.20:FF:000010">
    <property type="entry name" value="Propionyl-CoA carboxylase subunit alpha"/>
    <property type="match status" value="1"/>
</dbReference>
<evidence type="ECO:0000256" key="1">
    <source>
        <dbReference type="ARBA" id="ARBA00001953"/>
    </source>
</evidence>
<dbReference type="Pfam" id="PF00364">
    <property type="entry name" value="Biotin_lipoyl"/>
    <property type="match status" value="1"/>
</dbReference>
<keyword evidence="24" id="KW-1185">Reference proteome</keyword>
<evidence type="ECO:0000256" key="9">
    <source>
        <dbReference type="ARBA" id="ARBA00022840"/>
    </source>
</evidence>
<dbReference type="Pfam" id="PF00289">
    <property type="entry name" value="Biotin_carb_N"/>
    <property type="match status" value="1"/>
</dbReference>
<evidence type="ECO:0000256" key="15">
    <source>
        <dbReference type="ARBA" id="ARBA00023267"/>
    </source>
</evidence>
<evidence type="ECO:0000259" key="20">
    <source>
        <dbReference type="PROSITE" id="PS50968"/>
    </source>
</evidence>
<keyword evidence="13" id="KW-0443">Lipid metabolism</keyword>
<dbReference type="InterPro" id="IPR050856">
    <property type="entry name" value="Biotin_carboxylase_complex"/>
</dbReference>
<evidence type="ECO:0000259" key="22">
    <source>
        <dbReference type="PROSITE" id="PS50979"/>
    </source>
</evidence>
<dbReference type="FunFam" id="3.30.470.20:FF:000028">
    <property type="entry name" value="Methylcrotonoyl-CoA carboxylase subunit alpha, mitochondrial"/>
    <property type="match status" value="1"/>
</dbReference>
<comment type="catalytic activity">
    <reaction evidence="18">
        <text>propanoyl-CoA + hydrogencarbonate + ATP = (S)-methylmalonyl-CoA + ADP + phosphate + H(+)</text>
        <dbReference type="Rhea" id="RHEA:23720"/>
        <dbReference type="ChEBI" id="CHEBI:15378"/>
        <dbReference type="ChEBI" id="CHEBI:17544"/>
        <dbReference type="ChEBI" id="CHEBI:30616"/>
        <dbReference type="ChEBI" id="CHEBI:43474"/>
        <dbReference type="ChEBI" id="CHEBI:57327"/>
        <dbReference type="ChEBI" id="CHEBI:57392"/>
        <dbReference type="ChEBI" id="CHEBI:456216"/>
        <dbReference type="EC" id="6.4.1.3"/>
    </reaction>
    <physiologicalReaction direction="left-to-right" evidence="18">
        <dbReference type="Rhea" id="RHEA:23721"/>
    </physiologicalReaction>
</comment>
<dbReference type="InterPro" id="IPR011054">
    <property type="entry name" value="Rudment_hybrid_motif"/>
</dbReference>
<dbReference type="CDD" id="cd06850">
    <property type="entry name" value="biotinyl_domain"/>
    <property type="match status" value="1"/>
</dbReference>
<comment type="subcellular location">
    <subcellularLocation>
        <location evidence="2">Mitochondrion matrix</location>
    </subcellularLocation>
</comment>
<dbReference type="Gene3D" id="3.40.50.20">
    <property type="match status" value="1"/>
</dbReference>
<dbReference type="GO" id="GO:0046872">
    <property type="term" value="F:metal ion binding"/>
    <property type="evidence" value="ECO:0007669"/>
    <property type="project" value="UniProtKB-KW"/>
</dbReference>